<dbReference type="PANTHER" id="PTHR10411">
    <property type="entry name" value="GROWTH ARREST AND DNA DAMAGE-INDUCIBLE PROTEIN GADD45"/>
    <property type="match status" value="1"/>
</dbReference>
<keyword evidence="11" id="KW-1185">Reference proteome</keyword>
<keyword evidence="12 13" id="KW-1267">Proteomics identification</keyword>
<dbReference type="Bgee" id="ENSG00000116717">
    <property type="expression patterns" value="Expressed in descending thoracic aorta and 202 other cell types or tissues"/>
</dbReference>
<dbReference type="Ensembl" id="ENST00000617962.2">
    <property type="protein sequence ID" value="ENSP00000482814.2"/>
    <property type="gene ID" value="ENSG00000116717.13"/>
</dbReference>
<keyword evidence="3" id="KW-0597">Phosphoprotein</keyword>
<dbReference type="Antibodypedia" id="33411">
    <property type="antibodies" value="422 antibodies from 35 providers"/>
</dbReference>
<dbReference type="InterPro" id="IPR004038">
    <property type="entry name" value="Ribosomal_eL8/eL30/eS12/Gad45"/>
</dbReference>
<keyword evidence="7" id="KW-0131">Cell cycle</keyword>
<reference evidence="14" key="4">
    <citation type="journal article" date="2013" name="J. Proteome Res.">
        <title>Toward a comprehensive characterization of a human cancer cell phosphoproteome.</title>
        <authorList>
            <person name="Zhou H."/>
            <person name="Di Palma S."/>
            <person name="Preisinger C."/>
            <person name="Peng M."/>
            <person name="Polat A.N."/>
            <person name="Heck A.J."/>
            <person name="Mohammed S."/>
        </authorList>
    </citation>
    <scope>IDENTIFICATION BY MASS SPECTROMETRY [LARGE SCALE ANALYSIS]</scope>
</reference>
<reference evidence="10" key="5">
    <citation type="submission" date="2025-08" db="UniProtKB">
        <authorList>
            <consortium name="Ensembl"/>
        </authorList>
    </citation>
    <scope>IDENTIFICATION</scope>
</reference>
<keyword evidence="6" id="KW-0539">Nucleus</keyword>
<keyword evidence="4" id="KW-0227">DNA damage</keyword>
<dbReference type="GO" id="GO:0006974">
    <property type="term" value="P:DNA damage response"/>
    <property type="evidence" value="ECO:0007669"/>
    <property type="project" value="UniProtKB-KW"/>
</dbReference>
<reference evidence="10 11" key="1">
    <citation type="journal article" date="2001" name="Nature">
        <title>Initial sequencing and analysis of the human genome.</title>
        <authorList>
            <consortium name="International Human Genome Sequencing Consortium"/>
            <person name="Lander E.S."/>
            <person name="Linton L.M."/>
            <person name="Birren B."/>
            <person name="Nusbaum C."/>
            <person name="Zody M.C."/>
            <person name="Baldwin J."/>
            <person name="Devon K."/>
            <person name="Dewar K."/>
            <person name="Doyle M."/>
            <person name="FitzHugh W."/>
            <person name="Funke R."/>
            <person name="Gage D."/>
            <person name="Harris K."/>
            <person name="Heaford A."/>
            <person name="Howland J."/>
            <person name="Kann L."/>
            <person name="Lehoczky J."/>
            <person name="LeVine R."/>
            <person name="McEwan P."/>
            <person name="McKernan K."/>
            <person name="Meldrim J."/>
            <person name="Mesirov J.P."/>
            <person name="Miranda C."/>
            <person name="Morris W."/>
            <person name="Naylor J."/>
            <person name="Raymond C."/>
            <person name="Rosetti M."/>
            <person name="Santos R."/>
            <person name="Sheridan A."/>
            <person name="Sougnez C."/>
            <person name="Stange-Thomann N."/>
            <person name="Stojanovic N."/>
            <person name="Subramanian A."/>
            <person name="Wyman D."/>
            <person name="Rogers J."/>
            <person name="Sulston J."/>
            <person name="Ainscough R."/>
            <person name="Beck S."/>
            <person name="Bentley D."/>
            <person name="Burton J."/>
            <person name="Clee C."/>
            <person name="Carter N."/>
            <person name="Coulson A."/>
            <person name="Deadman R."/>
            <person name="Deloukas P."/>
            <person name="Dunham A."/>
            <person name="Dunham I."/>
            <person name="Durbin R."/>
            <person name="French L."/>
            <person name="Grafham D."/>
            <person name="Gregory S."/>
            <person name="Hubbard T."/>
            <person name="Humphray S."/>
            <person name="Hunt A."/>
            <person name="Jones M."/>
            <person name="Lloyd C."/>
            <person name="McMurray A."/>
            <person name="Matthews L."/>
            <person name="Mercer S."/>
            <person name="Milne S."/>
            <person name="Mullikin J.C."/>
            <person name="Mungall A."/>
            <person name="Plumb R."/>
            <person name="Ross M."/>
            <person name="Shownkeen R."/>
            <person name="Sims S."/>
            <person name="Waterston R.H."/>
            <person name="Wilson R.K."/>
            <person name="Hillier L.W."/>
            <person name="McPherson J.D."/>
            <person name="Marra M.A."/>
            <person name="Mardis E.R."/>
            <person name="Fulton L.A."/>
            <person name="Chinwalla A.T."/>
            <person name="Pepin K.H."/>
            <person name="Gish W.R."/>
            <person name="Chissoe S.L."/>
            <person name="Wendl M.C."/>
            <person name="Delehaunty K.D."/>
            <person name="Miner T.L."/>
            <person name="Delehaunty A."/>
            <person name="Kramer J.B."/>
            <person name="Cook L.L."/>
            <person name="Fulton R.S."/>
            <person name="Johnson D.L."/>
            <person name="Minx P.J."/>
            <person name="Clifton S.W."/>
            <person name="Hawkins T."/>
            <person name="Branscomb E."/>
            <person name="Predki P."/>
            <person name="Richardson P."/>
            <person name="Wenning S."/>
            <person name="Slezak T."/>
            <person name="Doggett N."/>
            <person name="Cheng J.F."/>
            <person name="Olsen A."/>
            <person name="Lucas S."/>
            <person name="Elkin C."/>
            <person name="Uberbacher E."/>
            <person name="Frazier M."/>
            <person name="Gibbs R.A."/>
            <person name="Muzny D.M."/>
            <person name="Scherer S.E."/>
            <person name="Bouck J.B."/>
            <person name="Sodergren E.J."/>
            <person name="Worley K.C."/>
            <person name="Rives C.M."/>
            <person name="Gorrell J.H."/>
            <person name="Metzker M.L."/>
            <person name="Naylor S.L."/>
            <person name="Kucherlapati R.S."/>
            <person name="Nelson D.L."/>
            <person name="Weinstock G.M."/>
            <person name="Sakaki Y."/>
            <person name="Fujiyama A."/>
            <person name="Hattori M."/>
            <person name="Yada T."/>
            <person name="Toyoda A."/>
            <person name="Itoh T."/>
            <person name="Kawagoe C."/>
            <person name="Watanabe H."/>
            <person name="Totoki Y."/>
            <person name="Taylor T."/>
            <person name="Weissenbach J."/>
            <person name="Heilig R."/>
            <person name="Saurin W."/>
            <person name="Artiguenave F."/>
            <person name="Brottier P."/>
            <person name="Bruls T."/>
            <person name="Pelletier E."/>
            <person name="Robert C."/>
            <person name="Wincker P."/>
            <person name="Smith D.R."/>
            <person name="Doucette-Stamm L."/>
            <person name="Rubenfield M."/>
            <person name="Weinstock K."/>
            <person name="Lee H.M."/>
            <person name="Dubois J."/>
            <person name="Rosenthal A."/>
            <person name="Platzer M."/>
            <person name="Nyakatura G."/>
            <person name="Taudien S."/>
            <person name="Rump A."/>
            <person name="Yang H."/>
            <person name="Yu J."/>
            <person name="Wang J."/>
            <person name="Huang G."/>
            <person name="Gu J."/>
            <person name="Hood L."/>
            <person name="Rowen L."/>
            <person name="Madan A."/>
            <person name="Qin S."/>
            <person name="Davis R.W."/>
            <person name="Federspiel N.A."/>
            <person name="Abola A.P."/>
            <person name="Proctor M.J."/>
            <person name="Myers R.M."/>
            <person name="Schmutz J."/>
            <person name="Dickson M."/>
            <person name="Grimwood J."/>
            <person name="Cox D.R."/>
            <person name="Olson M.V."/>
            <person name="Kaul R."/>
            <person name="Raymond C."/>
            <person name="Shimizu N."/>
            <person name="Kawasaki K."/>
            <person name="Minoshima S."/>
            <person name="Evans G.A."/>
            <person name="Athanasiou M."/>
            <person name="Schultz R."/>
            <person name="Roe B.A."/>
            <person name="Chen F."/>
            <person name="Pan H."/>
            <person name="Ramser J."/>
            <person name="Lehrach H."/>
            <person name="Reinhardt R."/>
            <person name="McCombie W.R."/>
            <person name="de la Bastide M."/>
            <person name="Dedhia N."/>
            <person name="Blocker H."/>
            <person name="Hornischer K."/>
            <person name="Nordsiek G."/>
            <person name="Agarwala R."/>
            <person name="Aravind L."/>
            <person name="Bailey J.A."/>
            <person name="Bateman A."/>
            <person name="Batzoglou S."/>
            <person name="Birney E."/>
            <person name="Bork P."/>
            <person name="Brown D.G."/>
            <person name="Burge C.B."/>
            <person name="Cerutti L."/>
            <person name="Chen H.C."/>
            <person name="Church D."/>
            <person name="Clamp M."/>
            <person name="Copley R.R."/>
            <person name="Doerks T."/>
            <person name="Eddy S.R."/>
            <person name="Eichler E.E."/>
            <person name="Furey T.S."/>
            <person name="Galagan J."/>
            <person name="Gilbert J.G."/>
            <person name="Harmon C."/>
            <person name="Hayashizaki Y."/>
            <person name="Haussler D."/>
            <person name="Hermjakob H."/>
            <person name="Hokamp K."/>
            <person name="Jang W."/>
            <person name="Johnson L.S."/>
            <person name="Jones T.A."/>
            <person name="Kasif S."/>
            <person name="Kaspryzk A."/>
            <person name="Kennedy S."/>
            <person name="Kent W.J."/>
            <person name="Kitts P."/>
            <person name="Koonin E.V."/>
            <person name="Korf I."/>
            <person name="Kulp D."/>
            <person name="Lancet D."/>
            <person name="Lowe T.M."/>
            <person name="McLysaght A."/>
            <person name="Mikkelsen T."/>
            <person name="Moran J.V."/>
            <person name="Mulder N."/>
            <person name="Pollara V.J."/>
            <person name="Ponting C.P."/>
            <person name="Schuler G."/>
            <person name="Schultz J."/>
            <person name="Slater G."/>
            <person name="Smit A.F."/>
            <person name="Stupka E."/>
            <person name="Szustakowski J."/>
            <person name="Thierry-Mieg D."/>
            <person name="Thierry-Mieg J."/>
            <person name="Wagner L."/>
            <person name="Wallis J."/>
            <person name="Wheeler R."/>
            <person name="Williams A."/>
            <person name="Wolf Y.I."/>
            <person name="Wolfe K.H."/>
            <person name="Yang S.P."/>
            <person name="Yeh R.F."/>
            <person name="Collins F."/>
            <person name="Guyer M.S."/>
            <person name="Peterson J."/>
            <person name="Felsenfeld A."/>
            <person name="Wetterstrand K.A."/>
            <person name="Patrinos A."/>
            <person name="Morgan M.J."/>
            <person name="de Jong P."/>
            <person name="Catanese J.J."/>
            <person name="Osoegawa K."/>
            <person name="Shizuya H."/>
            <person name="Choi S."/>
            <person name="Chen Y.J."/>
        </authorList>
    </citation>
    <scope>NUCLEOTIDE SEQUENCE [LARGE SCALE GENOMIC DNA]</scope>
</reference>
<comment type="similarity">
    <text evidence="2">Belongs to the GADD45 family.</text>
</comment>
<evidence type="ECO:0000256" key="4">
    <source>
        <dbReference type="ARBA" id="ARBA00022763"/>
    </source>
</evidence>
<reference evidence="10 11" key="2">
    <citation type="journal article" date="2004" name="Nature">
        <title>Finishing the euchromatic sequence of the human genome.</title>
        <authorList>
            <consortium name="International Human Genome Sequencing Consortium"/>
        </authorList>
    </citation>
    <scope>NUCLEOTIDE SEQUENCE [LARGE SCALE GENOMIC DNA]</scope>
</reference>
<dbReference type="OpenTargets" id="ENSG00000116717"/>
<comment type="subcellular location">
    <subcellularLocation>
        <location evidence="1">Nucleus</location>
    </subcellularLocation>
</comment>
<evidence type="ECO:0007829" key="14">
    <source>
        <dbReference type="PubMed" id="23186163"/>
    </source>
</evidence>
<dbReference type="InterPro" id="IPR024824">
    <property type="entry name" value="GADD45"/>
</dbReference>
<dbReference type="GO" id="GO:0051726">
    <property type="term" value="P:regulation of cell cycle"/>
    <property type="evidence" value="ECO:0007669"/>
    <property type="project" value="UniProtKB-KW"/>
</dbReference>
<evidence type="ECO:0000313" key="10">
    <source>
        <dbReference type="Ensembl" id="ENSP00000482814.2"/>
    </source>
</evidence>
<evidence type="ECO:0000313" key="11">
    <source>
        <dbReference type="Proteomes" id="UP000005640"/>
    </source>
</evidence>
<evidence type="ECO:0000259" key="9">
    <source>
        <dbReference type="Pfam" id="PF01248"/>
    </source>
</evidence>
<evidence type="ECO:0000256" key="2">
    <source>
        <dbReference type="ARBA" id="ARBA00007361"/>
    </source>
</evidence>
<sequence length="147" mass="16366">MTLEEFSAGEQKTERMDKVGDALEEVLSKALSQRTITVGVYEAAKLLNVDVALQIHFTLIQAFCCENDINILRVSNPGRLAELLLLETDAGPAASEGAEQPPDLHCVLVTNPHSSQWKDPALSQLICFCRESRYMDQWVPVINLPER</sequence>
<keyword evidence="5" id="KW-0338">Growth arrest</keyword>
<dbReference type="PANTHER" id="PTHR10411:SF3">
    <property type="entry name" value="GROWTH ARREST AND DNA DAMAGE-INDUCIBLE PROTEIN GADD45 ALPHA"/>
    <property type="match status" value="1"/>
</dbReference>
<dbReference type="InterPro" id="IPR029064">
    <property type="entry name" value="Ribosomal_eL30-like_sf"/>
</dbReference>
<name>A0A087WZQ0_HUMAN</name>
<evidence type="ECO:0000256" key="6">
    <source>
        <dbReference type="ARBA" id="ARBA00023242"/>
    </source>
</evidence>
<dbReference type="AlphaFoldDB" id="A0A087WZQ0"/>
<dbReference type="MassIVE" id="A0A087WZQ0"/>
<reference evidence="10 11" key="3">
    <citation type="journal article" date="2006" name="Nature">
        <title>The DNA sequence and biological annotation of human chromosome 1.</title>
        <authorList>
            <person name="Gregory S.G."/>
            <person name="Barlow K.F."/>
            <person name="McLay K.E."/>
            <person name="Kaul R."/>
            <person name="Swarbreck D."/>
            <person name="Dunham A."/>
            <person name="Scott C.E."/>
            <person name="Howe K.L."/>
            <person name="Woodfine K."/>
            <person name="Spencer C.C."/>
            <person name="Jones M.C."/>
            <person name="Gillson C."/>
            <person name="Searle S."/>
            <person name="Zhou Y."/>
            <person name="Kokocinski F."/>
            <person name="McDonald L."/>
            <person name="Evans R."/>
            <person name="Phillips K."/>
            <person name="Atkinson A."/>
            <person name="Cooper R."/>
            <person name="Jones C."/>
            <person name="Hall R.E."/>
            <person name="Andrews T.D."/>
            <person name="Lloyd C."/>
            <person name="Ainscough R."/>
            <person name="Almeida J.P."/>
            <person name="Ambrose K.D."/>
            <person name="Anderson F."/>
            <person name="Andrew R.W."/>
            <person name="Ashwell R.I."/>
            <person name="Aubin K."/>
            <person name="Babbage A.K."/>
            <person name="Bagguley C.L."/>
            <person name="Bailey J."/>
            <person name="Beasley H."/>
            <person name="Bethel G."/>
            <person name="Bird C.P."/>
            <person name="Bray-Allen S."/>
            <person name="Brown J.Y."/>
            <person name="Brown A.J."/>
            <person name="Buckley D."/>
            <person name="Burton J."/>
            <person name="Bye J."/>
            <person name="Carder C."/>
            <person name="Chapman J.C."/>
            <person name="Clark S.Y."/>
            <person name="Clarke G."/>
            <person name="Clee C."/>
            <person name="Cobley V."/>
            <person name="Collier R.E."/>
            <person name="Corby N."/>
            <person name="Coville G.J."/>
            <person name="Davies J."/>
            <person name="Deadman R."/>
            <person name="Dunn M."/>
            <person name="Earthrowl M."/>
            <person name="Ellington A.G."/>
            <person name="Errington H."/>
            <person name="Frankish A."/>
            <person name="Frankland J."/>
            <person name="French L."/>
            <person name="Garner P."/>
            <person name="Garnett J."/>
            <person name="Gay L."/>
            <person name="Ghori M.R."/>
            <person name="Gibson R."/>
            <person name="Gilby L.M."/>
            <person name="Gillett W."/>
            <person name="Glithero R.J."/>
            <person name="Grafham D.V."/>
            <person name="Griffiths C."/>
            <person name="Griffiths-Jones S."/>
            <person name="Grocock R."/>
            <person name="Hammond S."/>
            <person name="Harrison E.S."/>
            <person name="Hart E."/>
            <person name="Haugen E."/>
            <person name="Heath P.D."/>
            <person name="Holmes S."/>
            <person name="Holt K."/>
            <person name="Howden P.J."/>
            <person name="Hunt A.R."/>
            <person name="Hunt S.E."/>
            <person name="Hunter G."/>
            <person name="Isherwood J."/>
            <person name="James R."/>
            <person name="Johnson C."/>
            <person name="Johnson D."/>
            <person name="Joy A."/>
            <person name="Kay M."/>
            <person name="Kershaw J.K."/>
            <person name="Kibukawa M."/>
            <person name="Kimberley A.M."/>
            <person name="King A."/>
            <person name="Knights A.J."/>
            <person name="Lad H."/>
            <person name="Laird G."/>
            <person name="Lawlor S."/>
            <person name="Leongamornlert D.A."/>
            <person name="Lloyd D.M."/>
            <person name="Loveland J."/>
            <person name="Lovell J."/>
            <person name="Lush M.J."/>
            <person name="Lyne R."/>
            <person name="Martin S."/>
            <person name="Mashreghi-Mohammadi M."/>
            <person name="Matthews L."/>
            <person name="Matthews N.S."/>
            <person name="McLaren S."/>
            <person name="Milne S."/>
            <person name="Mistry S."/>
            <person name="Moore M.J."/>
            <person name="Nickerson T."/>
            <person name="O'Dell C.N."/>
            <person name="Oliver K."/>
            <person name="Palmeiri A."/>
            <person name="Palmer S.A."/>
            <person name="Parker A."/>
            <person name="Patel D."/>
            <person name="Pearce A.V."/>
            <person name="Peck A.I."/>
            <person name="Pelan S."/>
            <person name="Phelps K."/>
            <person name="Phillimore B.J."/>
            <person name="Plumb R."/>
            <person name="Rajan J."/>
            <person name="Raymond C."/>
            <person name="Rouse G."/>
            <person name="Saenphimmachak C."/>
            <person name="Sehra H.K."/>
            <person name="Sheridan E."/>
            <person name="Shownkeen R."/>
            <person name="Sims S."/>
            <person name="Skuce C.D."/>
            <person name="Smith M."/>
            <person name="Steward C."/>
            <person name="Subramanian S."/>
            <person name="Sycamore N."/>
            <person name="Tracey A."/>
            <person name="Tromans A."/>
            <person name="Van Helmond Z."/>
            <person name="Wall M."/>
            <person name="Wallis J.M."/>
            <person name="White S."/>
            <person name="Whitehead S.L."/>
            <person name="Wilkinson J.E."/>
            <person name="Willey D.L."/>
            <person name="Williams H."/>
            <person name="Wilming L."/>
            <person name="Wray P.W."/>
            <person name="Wu Z."/>
            <person name="Coulson A."/>
            <person name="Vaudin M."/>
            <person name="Sulston J.E."/>
            <person name="Durbin R."/>
            <person name="Hubbard T."/>
            <person name="Wooster R."/>
            <person name="Dunham I."/>
            <person name="Carter N.P."/>
            <person name="McVean G."/>
            <person name="Ross M.T."/>
            <person name="Harrow J."/>
            <person name="Olson M.V."/>
            <person name="Beck S."/>
            <person name="Rogers J."/>
            <person name="Bentley D.R."/>
            <person name="Banerjee R."/>
            <person name="Bryant S.P."/>
            <person name="Burford D.C."/>
            <person name="Burrill W.D."/>
            <person name="Clegg S.M."/>
            <person name="Dhami P."/>
            <person name="Dovey O."/>
            <person name="Faulkner L.M."/>
            <person name="Gribble S.M."/>
            <person name="Langford C.F."/>
            <person name="Pandian R.D."/>
            <person name="Porter K.M."/>
            <person name="Prigmore E."/>
        </authorList>
    </citation>
    <scope>NUCLEOTIDE SEQUENCE [LARGE SCALE GENOMIC DNA]</scope>
</reference>
<evidence type="ECO:0000256" key="5">
    <source>
        <dbReference type="ARBA" id="ARBA00022810"/>
    </source>
</evidence>
<evidence type="ECO:0000256" key="3">
    <source>
        <dbReference type="ARBA" id="ARBA00022553"/>
    </source>
</evidence>
<organism evidence="10 11">
    <name type="scientific">Homo sapiens</name>
    <name type="common">Human</name>
    <dbReference type="NCBI Taxonomy" id="9606"/>
    <lineage>
        <taxon>Eukaryota</taxon>
        <taxon>Metazoa</taxon>
        <taxon>Chordata</taxon>
        <taxon>Craniata</taxon>
        <taxon>Vertebrata</taxon>
        <taxon>Euteleostomi</taxon>
        <taxon>Mammalia</taxon>
        <taxon>Eutheria</taxon>
        <taxon>Euarchontoglires</taxon>
        <taxon>Primates</taxon>
        <taxon>Haplorrhini</taxon>
        <taxon>Catarrhini</taxon>
        <taxon>Hominidae</taxon>
        <taxon>Homo</taxon>
    </lineage>
</organism>
<reference evidence="10" key="6">
    <citation type="submission" date="2025-09" db="UniProtKB">
        <authorList>
            <consortium name="Ensembl"/>
        </authorList>
    </citation>
    <scope>IDENTIFICATION</scope>
</reference>
<dbReference type="OrthoDB" id="5976967at2759"/>
<dbReference type="SMR" id="A0A087WZQ0"/>
<dbReference type="VEuPathDB" id="HostDB:ENSG00000116717"/>
<dbReference type="ChiTaRS" id="GADD45A">
    <property type="organism name" value="human"/>
</dbReference>
<dbReference type="Pfam" id="PF01248">
    <property type="entry name" value="Ribosomal_L7Ae"/>
    <property type="match status" value="1"/>
</dbReference>
<proteinExistence type="evidence at protein level"/>
<dbReference type="Proteomes" id="UP000005640">
    <property type="component" value="Chromosome 1"/>
</dbReference>
<dbReference type="HGNC" id="HGNC:4095">
    <property type="gene designation" value="GADD45A"/>
</dbReference>
<gene>
    <name evidence="10" type="primary">GADD45A</name>
</gene>
<evidence type="ECO:0000256" key="7">
    <source>
        <dbReference type="ARBA" id="ARBA00023306"/>
    </source>
</evidence>
<evidence type="ECO:0000256" key="1">
    <source>
        <dbReference type="ARBA" id="ARBA00004123"/>
    </source>
</evidence>
<dbReference type="SUPFAM" id="SSF55315">
    <property type="entry name" value="L30e-like"/>
    <property type="match status" value="1"/>
</dbReference>
<dbReference type="GO" id="GO:0016607">
    <property type="term" value="C:nuclear speck"/>
    <property type="evidence" value="ECO:0000314"/>
    <property type="project" value="HPA"/>
</dbReference>
<evidence type="ECO:0007829" key="12">
    <source>
        <dbReference type="PeptideAtlas" id="A0A087WZQ0"/>
    </source>
</evidence>
<evidence type="ECO:0007829" key="13">
    <source>
        <dbReference type="ProteomicsDB" id="A0A087WZQ0"/>
    </source>
</evidence>
<protein>
    <recommendedName>
        <fullName evidence="8">Growth arrest and DNA damage-inducible protein GADD45 alpha</fullName>
    </recommendedName>
</protein>
<dbReference type="GeneTree" id="ENSGT00950000182964"/>
<dbReference type="Gene3D" id="3.30.1330.30">
    <property type="match status" value="1"/>
</dbReference>
<feature type="domain" description="Ribosomal protein eL8/eL30/eS12/Gadd45" evidence="9">
    <location>
        <begin position="21"/>
        <end position="99"/>
    </location>
</feature>
<evidence type="ECO:0000256" key="8">
    <source>
        <dbReference type="ARBA" id="ARBA00040000"/>
    </source>
</evidence>
<dbReference type="ExpressionAtlas" id="A0A087WZQ0">
    <property type="expression patterns" value="baseline and differential"/>
</dbReference>
<accession>A0A087WZQ0</accession>
<dbReference type="EMBL" id="AL136120">
    <property type="status" value="NOT_ANNOTATED_CDS"/>
    <property type="molecule type" value="Genomic_DNA"/>
</dbReference>